<evidence type="ECO:0000313" key="6">
    <source>
        <dbReference type="EMBL" id="RUS34978.1"/>
    </source>
</evidence>
<dbReference type="PANTHER" id="PTHR11073">
    <property type="entry name" value="CALRETICULIN AND CALNEXIN"/>
    <property type="match status" value="1"/>
</dbReference>
<dbReference type="Pfam" id="PF00262">
    <property type="entry name" value="Calreticulin"/>
    <property type="match status" value="1"/>
</dbReference>
<accession>A0A433QYX1</accession>
<dbReference type="InterPro" id="IPR001580">
    <property type="entry name" value="Calret/calnex"/>
</dbReference>
<protein>
    <submittedName>
        <fullName evidence="6">Calreticulin family-domain-containing protein</fullName>
    </submittedName>
</protein>
<organism evidence="6 7">
    <name type="scientific">Jimgerdemannia flammicorona</name>
    <dbReference type="NCBI Taxonomy" id="994334"/>
    <lineage>
        <taxon>Eukaryota</taxon>
        <taxon>Fungi</taxon>
        <taxon>Fungi incertae sedis</taxon>
        <taxon>Mucoromycota</taxon>
        <taxon>Mucoromycotina</taxon>
        <taxon>Endogonomycetes</taxon>
        <taxon>Endogonales</taxon>
        <taxon>Endogonaceae</taxon>
        <taxon>Jimgerdemannia</taxon>
    </lineage>
</organism>
<dbReference type="GO" id="GO:0036503">
    <property type="term" value="P:ERAD pathway"/>
    <property type="evidence" value="ECO:0007669"/>
    <property type="project" value="TreeGrafter"/>
</dbReference>
<name>A0A433QYX1_9FUNG</name>
<evidence type="ECO:0000256" key="4">
    <source>
        <dbReference type="PIRSR" id="PIRSR601580-3"/>
    </source>
</evidence>
<dbReference type="InterPro" id="IPR018124">
    <property type="entry name" value="Calret/calnex_CS"/>
</dbReference>
<comment type="caution">
    <text evidence="6">The sequence shown here is derived from an EMBL/GenBank/DDBJ whole genome shotgun (WGS) entry which is preliminary data.</text>
</comment>
<dbReference type="SUPFAM" id="SSF49899">
    <property type="entry name" value="Concanavalin A-like lectins/glucanases"/>
    <property type="match status" value="1"/>
</dbReference>
<dbReference type="PRINTS" id="PR00626">
    <property type="entry name" value="CALRETICULIN"/>
</dbReference>
<keyword evidence="5" id="KW-0143">Chaperone</keyword>
<evidence type="ECO:0000256" key="3">
    <source>
        <dbReference type="ARBA" id="ARBA00022824"/>
    </source>
</evidence>
<comment type="similarity">
    <text evidence="2 5">Belongs to the calreticulin family.</text>
</comment>
<dbReference type="Proteomes" id="UP000274822">
    <property type="component" value="Unassembled WGS sequence"/>
</dbReference>
<dbReference type="InterPro" id="IPR013320">
    <property type="entry name" value="ConA-like_dom_sf"/>
</dbReference>
<dbReference type="GO" id="GO:0006457">
    <property type="term" value="P:protein folding"/>
    <property type="evidence" value="ECO:0007669"/>
    <property type="project" value="InterPro"/>
</dbReference>
<comment type="subcellular location">
    <subcellularLocation>
        <location evidence="1">Endoplasmic reticulum</location>
    </subcellularLocation>
</comment>
<dbReference type="GO" id="GO:0051082">
    <property type="term" value="F:unfolded protein binding"/>
    <property type="evidence" value="ECO:0007669"/>
    <property type="project" value="InterPro"/>
</dbReference>
<dbReference type="EMBL" id="RBNJ01000266">
    <property type="protein sequence ID" value="RUS34978.1"/>
    <property type="molecule type" value="Genomic_DNA"/>
</dbReference>
<gene>
    <name evidence="6" type="ORF">BC938DRAFT_477210</name>
</gene>
<keyword evidence="7" id="KW-1185">Reference proteome</keyword>
<keyword evidence="3 5" id="KW-0256">Endoplasmic reticulum</keyword>
<proteinExistence type="inferred from homology"/>
<dbReference type="PANTHER" id="PTHR11073:SF2">
    <property type="entry name" value="CALRETICULIN"/>
    <property type="match status" value="1"/>
</dbReference>
<keyword evidence="4" id="KW-1015">Disulfide bond</keyword>
<dbReference type="Gene3D" id="2.60.120.200">
    <property type="match status" value="1"/>
</dbReference>
<evidence type="ECO:0000313" key="7">
    <source>
        <dbReference type="Proteomes" id="UP000274822"/>
    </source>
</evidence>
<evidence type="ECO:0000256" key="1">
    <source>
        <dbReference type="ARBA" id="ARBA00004240"/>
    </source>
</evidence>
<reference evidence="6 7" key="1">
    <citation type="journal article" date="2018" name="New Phytol.">
        <title>Phylogenomics of Endogonaceae and evolution of mycorrhizas within Mucoromycota.</title>
        <authorList>
            <person name="Chang Y."/>
            <person name="Desiro A."/>
            <person name="Na H."/>
            <person name="Sandor L."/>
            <person name="Lipzen A."/>
            <person name="Clum A."/>
            <person name="Barry K."/>
            <person name="Grigoriev I.V."/>
            <person name="Martin F.M."/>
            <person name="Stajich J.E."/>
            <person name="Smith M.E."/>
            <person name="Bonito G."/>
            <person name="Spatafora J.W."/>
        </authorList>
    </citation>
    <scope>NUCLEOTIDE SEQUENCE [LARGE SCALE GENOMIC DNA]</scope>
    <source>
        <strain evidence="6 7">AD002</strain>
    </source>
</reference>
<sequence>MAPVEDYELPQHGVYSRSVWLCSQRTLHTQTKMHKSRGKTRGFQSRPGIHRDDWDVHCQVTLNDISLSSIACVLGLGAVASSEVFLGETFNDGDAWTKRWTVSNYRDDLGKVELSAGKWFADEKELVGLQTTEDYRFYALATSLKKPFNNTDKDFVAQFSVKHEQKIDCGGGYLKFYPSKFDAKTFNGDSEYNIMFGPVLCGSKNLVHVIFNYKGTNHNYKKTITAPTDTLTHVSTLIVKPDQT</sequence>
<dbReference type="PROSITE" id="PS00803">
    <property type="entry name" value="CALRETICULIN_1"/>
    <property type="match status" value="1"/>
</dbReference>
<evidence type="ECO:0000256" key="5">
    <source>
        <dbReference type="RuleBase" id="RU362126"/>
    </source>
</evidence>
<evidence type="ECO:0000256" key="2">
    <source>
        <dbReference type="ARBA" id="ARBA00010983"/>
    </source>
</evidence>
<dbReference type="GO" id="GO:0005789">
    <property type="term" value="C:endoplasmic reticulum membrane"/>
    <property type="evidence" value="ECO:0007669"/>
    <property type="project" value="TreeGrafter"/>
</dbReference>
<feature type="disulfide bond" evidence="4">
    <location>
        <begin position="169"/>
        <end position="201"/>
    </location>
</feature>
<dbReference type="GO" id="GO:0005509">
    <property type="term" value="F:calcium ion binding"/>
    <property type="evidence" value="ECO:0007669"/>
    <property type="project" value="InterPro"/>
</dbReference>
<dbReference type="AlphaFoldDB" id="A0A433QYX1"/>